<sequence length="225" mass="23939">MRASTTGRTLRDPKGGSFWFDAGAVCLDFAHTGGEGRYAVFESLHQPADLGEWLAQPPLGAVVTVPVTARELAAAKALRQAIWDAAQARAARRPLPAEAVAAINRAAAMAPLVPELVPEPAAEPAAEVTDDGTAAGWAPPVRAAQALSTLAREMIELLSGPLSERIRQCASDDCPLVFVDSSRPNARRWCSMERCGNRHKLRALRARRATDSGPGKPAGGRRHPE</sequence>
<feature type="domain" description="Zinc finger CGNR" evidence="2">
    <location>
        <begin position="165"/>
        <end position="208"/>
    </location>
</feature>
<dbReference type="PANTHER" id="PTHR35525">
    <property type="entry name" value="BLL6575 PROTEIN"/>
    <property type="match status" value="1"/>
</dbReference>
<dbReference type="RefSeq" id="WP_182845249.1">
    <property type="nucleotide sequence ID" value="NZ_BAAALP010000036.1"/>
</dbReference>
<name>A0A7W3LRP4_ACTNM</name>
<dbReference type="Pfam" id="PF07336">
    <property type="entry name" value="ABATE"/>
    <property type="match status" value="1"/>
</dbReference>
<evidence type="ECO:0000259" key="2">
    <source>
        <dbReference type="Pfam" id="PF11706"/>
    </source>
</evidence>
<dbReference type="EMBL" id="JACJIA010000006">
    <property type="protein sequence ID" value="MBA8952987.1"/>
    <property type="molecule type" value="Genomic_DNA"/>
</dbReference>
<comment type="caution">
    <text evidence="3">The sequence shown here is derived from an EMBL/GenBank/DDBJ whole genome shotgun (WGS) entry which is preliminary data.</text>
</comment>
<gene>
    <name evidence="3" type="ORF">HNR61_004637</name>
</gene>
<dbReference type="InterPro" id="IPR023286">
    <property type="entry name" value="ABATE_dom_sf"/>
</dbReference>
<evidence type="ECO:0000256" key="1">
    <source>
        <dbReference type="SAM" id="MobiDB-lite"/>
    </source>
</evidence>
<proteinExistence type="predicted"/>
<feature type="region of interest" description="Disordered" evidence="1">
    <location>
        <begin position="204"/>
        <end position="225"/>
    </location>
</feature>
<accession>A0A7W3LRP4</accession>
<dbReference type="PANTHER" id="PTHR35525:SF3">
    <property type="entry name" value="BLL6575 PROTEIN"/>
    <property type="match status" value="1"/>
</dbReference>
<dbReference type="Gene3D" id="1.10.3300.10">
    <property type="entry name" value="Jann2411-like domain"/>
    <property type="match status" value="1"/>
</dbReference>
<evidence type="ECO:0000313" key="3">
    <source>
        <dbReference type="EMBL" id="MBA8952987.1"/>
    </source>
</evidence>
<reference evidence="3 4" key="1">
    <citation type="submission" date="2020-08" db="EMBL/GenBank/DDBJ databases">
        <title>Genomic Encyclopedia of Type Strains, Phase IV (KMG-IV): sequencing the most valuable type-strain genomes for metagenomic binning, comparative biology and taxonomic classification.</title>
        <authorList>
            <person name="Goeker M."/>
        </authorList>
    </citation>
    <scope>NUCLEOTIDE SEQUENCE [LARGE SCALE GENOMIC DNA]</scope>
    <source>
        <strain evidence="3 4">DSM 44197</strain>
    </source>
</reference>
<dbReference type="SUPFAM" id="SSF160904">
    <property type="entry name" value="Jann2411-like"/>
    <property type="match status" value="1"/>
</dbReference>
<dbReference type="Proteomes" id="UP000572680">
    <property type="component" value="Unassembled WGS sequence"/>
</dbReference>
<dbReference type="AlphaFoldDB" id="A0A7W3LRP4"/>
<keyword evidence="4" id="KW-1185">Reference proteome</keyword>
<evidence type="ECO:0000313" key="4">
    <source>
        <dbReference type="Proteomes" id="UP000572680"/>
    </source>
</evidence>
<organism evidence="3 4">
    <name type="scientific">Actinomadura namibiensis</name>
    <dbReference type="NCBI Taxonomy" id="182080"/>
    <lineage>
        <taxon>Bacteria</taxon>
        <taxon>Bacillati</taxon>
        <taxon>Actinomycetota</taxon>
        <taxon>Actinomycetes</taxon>
        <taxon>Streptosporangiales</taxon>
        <taxon>Thermomonosporaceae</taxon>
        <taxon>Actinomadura</taxon>
    </lineage>
</organism>
<dbReference type="InterPro" id="IPR010852">
    <property type="entry name" value="ABATE"/>
</dbReference>
<protein>
    <submittedName>
        <fullName evidence="3">Putative RNA-binding Zn ribbon-like protein</fullName>
    </submittedName>
</protein>
<dbReference type="InterPro" id="IPR021005">
    <property type="entry name" value="Znf_CGNR"/>
</dbReference>
<dbReference type="Pfam" id="PF11706">
    <property type="entry name" value="zf-CGNR"/>
    <property type="match status" value="1"/>
</dbReference>